<keyword evidence="2" id="KW-1185">Reference proteome</keyword>
<protein>
    <submittedName>
        <fullName evidence="1">Uncharacterized protein</fullName>
    </submittedName>
</protein>
<gene>
    <name evidence="1" type="ORF">GCM10012280_07630</name>
</gene>
<evidence type="ECO:0000313" key="2">
    <source>
        <dbReference type="Proteomes" id="UP000641932"/>
    </source>
</evidence>
<dbReference type="EMBL" id="BMMS01000002">
    <property type="protein sequence ID" value="GGO82006.1"/>
    <property type="molecule type" value="Genomic_DNA"/>
</dbReference>
<reference evidence="1" key="1">
    <citation type="journal article" date="2014" name="Int. J. Syst. Evol. Microbiol.">
        <title>Complete genome sequence of Corynebacterium casei LMG S-19264T (=DSM 44701T), isolated from a smear-ripened cheese.</title>
        <authorList>
            <consortium name="US DOE Joint Genome Institute (JGI-PGF)"/>
            <person name="Walter F."/>
            <person name="Albersmeier A."/>
            <person name="Kalinowski J."/>
            <person name="Ruckert C."/>
        </authorList>
    </citation>
    <scope>NUCLEOTIDE SEQUENCE</scope>
    <source>
        <strain evidence="1">CGMCC 4.7201</strain>
    </source>
</reference>
<name>A0A917ZFW6_9ACTN</name>
<organism evidence="1 2">
    <name type="scientific">Wenjunlia tyrosinilytica</name>
    <dbReference type="NCBI Taxonomy" id="1544741"/>
    <lineage>
        <taxon>Bacteria</taxon>
        <taxon>Bacillati</taxon>
        <taxon>Actinomycetota</taxon>
        <taxon>Actinomycetes</taxon>
        <taxon>Kitasatosporales</taxon>
        <taxon>Streptomycetaceae</taxon>
        <taxon>Wenjunlia</taxon>
    </lineage>
</organism>
<comment type="caution">
    <text evidence="1">The sequence shown here is derived from an EMBL/GenBank/DDBJ whole genome shotgun (WGS) entry which is preliminary data.</text>
</comment>
<dbReference type="Proteomes" id="UP000641932">
    <property type="component" value="Unassembled WGS sequence"/>
</dbReference>
<reference evidence="1" key="2">
    <citation type="submission" date="2020-09" db="EMBL/GenBank/DDBJ databases">
        <authorList>
            <person name="Sun Q."/>
            <person name="Zhou Y."/>
        </authorList>
    </citation>
    <scope>NUCLEOTIDE SEQUENCE</scope>
    <source>
        <strain evidence="1">CGMCC 4.7201</strain>
    </source>
</reference>
<accession>A0A917ZFW6</accession>
<proteinExistence type="predicted"/>
<sequence>MPTGAYRALLTRRTARRAAGRRVARSASTGRDFEIYENEVTFMPVPVPTADTRWRCTLCGNLTRFDVTRSSKVVEYVHLDLAGEPKVEEREVLSETLESVRCRWCNAVDQIELVDRPATGAGNDEGNERG</sequence>
<evidence type="ECO:0000313" key="1">
    <source>
        <dbReference type="EMBL" id="GGO82006.1"/>
    </source>
</evidence>
<dbReference type="AlphaFoldDB" id="A0A917ZFW6"/>